<dbReference type="InterPro" id="IPR031941">
    <property type="entry name" value="DUF4773"/>
</dbReference>
<dbReference type="PANTHER" id="PTHR36299:SF1">
    <property type="entry name" value="DUF4773 DOMAIN-CONTAINING PROTEIN"/>
    <property type="match status" value="1"/>
</dbReference>
<feature type="chain" id="PRO_5026934533" evidence="1">
    <location>
        <begin position="23"/>
        <end position="257"/>
    </location>
</feature>
<dbReference type="KEGG" id="pbar:105433333"/>
<dbReference type="Proteomes" id="UP000504615">
    <property type="component" value="Unplaced"/>
</dbReference>
<feature type="domain" description="DUF4773" evidence="2">
    <location>
        <begin position="45"/>
        <end position="157"/>
    </location>
</feature>
<dbReference type="Pfam" id="PF15998">
    <property type="entry name" value="DUF4773"/>
    <property type="match status" value="1"/>
</dbReference>
<keyword evidence="1" id="KW-0732">Signal</keyword>
<accession>A0A6I9WW71</accession>
<evidence type="ECO:0000256" key="1">
    <source>
        <dbReference type="SAM" id="SignalP"/>
    </source>
</evidence>
<dbReference type="PANTHER" id="PTHR36299">
    <property type="entry name" value="AGAP008005-PA"/>
    <property type="match status" value="1"/>
</dbReference>
<name>A0A6I9WW71_9HYME</name>
<dbReference type="GeneID" id="105433333"/>
<gene>
    <name evidence="4" type="primary">LOC105433333</name>
</gene>
<evidence type="ECO:0000313" key="4">
    <source>
        <dbReference type="RefSeq" id="XP_011646907.1"/>
    </source>
</evidence>
<evidence type="ECO:0000259" key="2">
    <source>
        <dbReference type="Pfam" id="PF15998"/>
    </source>
</evidence>
<evidence type="ECO:0000313" key="3">
    <source>
        <dbReference type="Proteomes" id="UP000504615"/>
    </source>
</evidence>
<dbReference type="OrthoDB" id="7691365at2759"/>
<protein>
    <submittedName>
        <fullName evidence="4">Uncharacterized protein LOC105433333</fullName>
    </submittedName>
</protein>
<dbReference type="RefSeq" id="XP_011646907.1">
    <property type="nucleotide sequence ID" value="XM_011648605.1"/>
</dbReference>
<organism evidence="3 4">
    <name type="scientific">Pogonomyrmex barbatus</name>
    <name type="common">red harvester ant</name>
    <dbReference type="NCBI Taxonomy" id="144034"/>
    <lineage>
        <taxon>Eukaryota</taxon>
        <taxon>Metazoa</taxon>
        <taxon>Ecdysozoa</taxon>
        <taxon>Arthropoda</taxon>
        <taxon>Hexapoda</taxon>
        <taxon>Insecta</taxon>
        <taxon>Pterygota</taxon>
        <taxon>Neoptera</taxon>
        <taxon>Endopterygota</taxon>
        <taxon>Hymenoptera</taxon>
        <taxon>Apocrita</taxon>
        <taxon>Aculeata</taxon>
        <taxon>Formicoidea</taxon>
        <taxon>Formicidae</taxon>
        <taxon>Myrmicinae</taxon>
        <taxon>Pogonomyrmex</taxon>
    </lineage>
</organism>
<reference evidence="4" key="1">
    <citation type="submission" date="2025-08" db="UniProtKB">
        <authorList>
            <consortium name="RefSeq"/>
        </authorList>
    </citation>
    <scope>IDENTIFICATION</scope>
</reference>
<feature type="signal peptide" evidence="1">
    <location>
        <begin position="1"/>
        <end position="22"/>
    </location>
</feature>
<proteinExistence type="predicted"/>
<sequence>MNLCGIGALIFICLCLVHEIIAIKNINVSRGYLIYRTVSIIQQTCKCPMSFSCSCCQSVMILYTKRQKDLCVNFTYQRNGLNVDIALNSDTISARTVTNFKTLQFCVYVPGCLFSTACVNILELNQSNKSIMACLRLDIYAKKQLWQINYDCINISTELPTVSDSNTMRMTDTAIEETSMSESGQSPVTTMTTELMTTSNALTTESMTASNALTMESMTESTTQISDMNSTGSERLREVEDITDIFEIIPQGSIPIK</sequence>
<dbReference type="AlphaFoldDB" id="A0A6I9WW71"/>
<keyword evidence="3" id="KW-1185">Reference proteome</keyword>